<keyword evidence="1" id="KW-0808">Transferase</keyword>
<gene>
    <name evidence="1" type="ORF">HX830_05440</name>
</gene>
<dbReference type="Proteomes" id="UP000522864">
    <property type="component" value="Unassembled WGS sequence"/>
</dbReference>
<reference evidence="1 2" key="1">
    <citation type="submission" date="2020-04" db="EMBL/GenBank/DDBJ databases">
        <title>Molecular characterization of pseudomonads from Agaricus bisporus reveal novel blotch 2 pathogens in Western Europe.</title>
        <authorList>
            <person name="Taparia T."/>
            <person name="Krijger M."/>
            <person name="Haynes E."/>
            <person name="Elpinstone J.G."/>
            <person name="Noble R."/>
            <person name="Van Der Wolf J."/>
        </authorList>
    </citation>
    <scope>NUCLEOTIDE SEQUENCE [LARGE SCALE GENOMIC DNA]</scope>
    <source>
        <strain evidence="1 2">G9001</strain>
    </source>
</reference>
<name>A0A7Y7WMH9_9PSED</name>
<organism evidence="1 2">
    <name type="scientific">Pseudomonas gingeri</name>
    <dbReference type="NCBI Taxonomy" id="117681"/>
    <lineage>
        <taxon>Bacteria</taxon>
        <taxon>Pseudomonadati</taxon>
        <taxon>Pseudomonadota</taxon>
        <taxon>Gammaproteobacteria</taxon>
        <taxon>Pseudomonadales</taxon>
        <taxon>Pseudomonadaceae</taxon>
        <taxon>Pseudomonas</taxon>
    </lineage>
</organism>
<dbReference type="AlphaFoldDB" id="A0A7Y7WMH9"/>
<keyword evidence="1" id="KW-0418">Kinase</keyword>
<proteinExistence type="predicted"/>
<sequence length="149" mass="17191">MSWNPRQLSARQSLMDSRTRMIDIQECLDHLELIPCDVDATQCLARHIRWLALSADTALLASTNGFCLELYNLINTPRFDKKMNDTTLQTLKKCCNLLAWQLELTNPRTGILHMDRREEIILLSELKKSLKSTLTITTRSFKTARLLTL</sequence>
<protein>
    <submittedName>
        <fullName evidence="1">Histidine kinase</fullName>
    </submittedName>
</protein>
<dbReference type="RefSeq" id="WP_177099217.1">
    <property type="nucleotide sequence ID" value="NZ_JACAQA010000003.1"/>
</dbReference>
<evidence type="ECO:0000313" key="2">
    <source>
        <dbReference type="Proteomes" id="UP000522864"/>
    </source>
</evidence>
<comment type="caution">
    <text evidence="1">The sequence shown here is derived from an EMBL/GenBank/DDBJ whole genome shotgun (WGS) entry which is preliminary data.</text>
</comment>
<dbReference type="EMBL" id="JACAQA010000003">
    <property type="protein sequence ID" value="NWB84320.1"/>
    <property type="molecule type" value="Genomic_DNA"/>
</dbReference>
<evidence type="ECO:0000313" key="1">
    <source>
        <dbReference type="EMBL" id="NWB84320.1"/>
    </source>
</evidence>
<accession>A0A7Y7WMH9</accession>
<dbReference type="GO" id="GO:0016301">
    <property type="term" value="F:kinase activity"/>
    <property type="evidence" value="ECO:0007669"/>
    <property type="project" value="UniProtKB-KW"/>
</dbReference>